<dbReference type="Proteomes" id="UP000199400">
    <property type="component" value="Unassembled WGS sequence"/>
</dbReference>
<dbReference type="Pfam" id="PF00486">
    <property type="entry name" value="Trans_reg_C"/>
    <property type="match status" value="1"/>
</dbReference>
<dbReference type="Pfam" id="PF00072">
    <property type="entry name" value="Response_reg"/>
    <property type="match status" value="1"/>
</dbReference>
<keyword evidence="11" id="KW-1185">Reference proteome</keyword>
<feature type="domain" description="OmpR/PhoB-type" evidence="9">
    <location>
        <begin position="131"/>
        <end position="227"/>
    </location>
</feature>
<dbReference type="Gene3D" id="6.10.250.690">
    <property type="match status" value="1"/>
</dbReference>
<dbReference type="PROSITE" id="PS50110">
    <property type="entry name" value="RESPONSE_REGULATORY"/>
    <property type="match status" value="1"/>
</dbReference>
<feature type="modified residue" description="4-aspartylphosphate" evidence="6">
    <location>
        <position position="54"/>
    </location>
</feature>
<dbReference type="GO" id="GO:0000156">
    <property type="term" value="F:phosphorelay response regulator activity"/>
    <property type="evidence" value="ECO:0007669"/>
    <property type="project" value="TreeGrafter"/>
</dbReference>
<evidence type="ECO:0000313" key="11">
    <source>
        <dbReference type="Proteomes" id="UP000199400"/>
    </source>
</evidence>
<dbReference type="GO" id="GO:0000976">
    <property type="term" value="F:transcription cis-regulatory region binding"/>
    <property type="evidence" value="ECO:0007669"/>
    <property type="project" value="TreeGrafter"/>
</dbReference>
<keyword evidence="2" id="KW-0902">Two-component regulatory system</keyword>
<keyword evidence="1 6" id="KW-0597">Phosphoprotein</keyword>
<dbReference type="InterPro" id="IPR016032">
    <property type="entry name" value="Sig_transdc_resp-reg_C-effctor"/>
</dbReference>
<dbReference type="Gene3D" id="1.10.10.10">
    <property type="entry name" value="Winged helix-like DNA-binding domain superfamily/Winged helix DNA-binding domain"/>
    <property type="match status" value="1"/>
</dbReference>
<dbReference type="GO" id="GO:0032993">
    <property type="term" value="C:protein-DNA complex"/>
    <property type="evidence" value="ECO:0007669"/>
    <property type="project" value="TreeGrafter"/>
</dbReference>
<feature type="domain" description="Response regulatory" evidence="8">
    <location>
        <begin position="4"/>
        <end position="121"/>
    </location>
</feature>
<dbReference type="STRING" id="54.SAMN02745121_06870"/>
<gene>
    <name evidence="10" type="ORF">SAMN02745121_06870</name>
</gene>
<evidence type="ECO:0000256" key="1">
    <source>
        <dbReference type="ARBA" id="ARBA00022553"/>
    </source>
</evidence>
<dbReference type="GO" id="GO:0005829">
    <property type="term" value="C:cytosol"/>
    <property type="evidence" value="ECO:0007669"/>
    <property type="project" value="TreeGrafter"/>
</dbReference>
<dbReference type="RefSeq" id="WP_096331578.1">
    <property type="nucleotide sequence ID" value="NZ_FOMX01000028.1"/>
</dbReference>
<evidence type="ECO:0000259" key="8">
    <source>
        <dbReference type="PROSITE" id="PS50110"/>
    </source>
</evidence>
<dbReference type="SUPFAM" id="SSF52172">
    <property type="entry name" value="CheY-like"/>
    <property type="match status" value="1"/>
</dbReference>
<dbReference type="InterPro" id="IPR011006">
    <property type="entry name" value="CheY-like_superfamily"/>
</dbReference>
<dbReference type="OrthoDB" id="9793321at2"/>
<dbReference type="SMART" id="SM00448">
    <property type="entry name" value="REC"/>
    <property type="match status" value="1"/>
</dbReference>
<protein>
    <submittedName>
        <fullName evidence="10">Two component transcriptional regulator, winged helix family</fullName>
    </submittedName>
</protein>
<dbReference type="CDD" id="cd00383">
    <property type="entry name" value="trans_reg_C"/>
    <property type="match status" value="1"/>
</dbReference>
<dbReference type="EMBL" id="FOMX01000028">
    <property type="protein sequence ID" value="SFF09035.1"/>
    <property type="molecule type" value="Genomic_DNA"/>
</dbReference>
<dbReference type="SUPFAM" id="SSF46894">
    <property type="entry name" value="C-terminal effector domain of the bipartite response regulators"/>
    <property type="match status" value="1"/>
</dbReference>
<dbReference type="InterPro" id="IPR039420">
    <property type="entry name" value="WalR-like"/>
</dbReference>
<keyword evidence="4 7" id="KW-0238">DNA-binding</keyword>
<evidence type="ECO:0000256" key="2">
    <source>
        <dbReference type="ARBA" id="ARBA00023012"/>
    </source>
</evidence>
<proteinExistence type="predicted"/>
<evidence type="ECO:0000256" key="4">
    <source>
        <dbReference type="ARBA" id="ARBA00023125"/>
    </source>
</evidence>
<name>A0A1I2FUL2_9BACT</name>
<dbReference type="InterPro" id="IPR001867">
    <property type="entry name" value="OmpR/PhoB-type_DNA-bd"/>
</dbReference>
<keyword evidence="3" id="KW-0805">Transcription regulation</keyword>
<dbReference type="SMART" id="SM00862">
    <property type="entry name" value="Trans_reg_C"/>
    <property type="match status" value="1"/>
</dbReference>
<reference evidence="11" key="1">
    <citation type="submission" date="2016-10" db="EMBL/GenBank/DDBJ databases">
        <authorList>
            <person name="Varghese N."/>
            <person name="Submissions S."/>
        </authorList>
    </citation>
    <scope>NUCLEOTIDE SEQUENCE [LARGE SCALE GENOMIC DNA]</scope>
    <source>
        <strain evidence="11">ATCC 25963</strain>
    </source>
</reference>
<dbReference type="AlphaFoldDB" id="A0A1I2FUL2"/>
<dbReference type="PANTHER" id="PTHR48111">
    <property type="entry name" value="REGULATOR OF RPOS"/>
    <property type="match status" value="1"/>
</dbReference>
<evidence type="ECO:0000256" key="3">
    <source>
        <dbReference type="ARBA" id="ARBA00023015"/>
    </source>
</evidence>
<dbReference type="GO" id="GO:0006355">
    <property type="term" value="P:regulation of DNA-templated transcription"/>
    <property type="evidence" value="ECO:0007669"/>
    <property type="project" value="InterPro"/>
</dbReference>
<dbReference type="InterPro" id="IPR001789">
    <property type="entry name" value="Sig_transdc_resp-reg_receiver"/>
</dbReference>
<accession>A0A1I2FUL2</accession>
<sequence length="236" mass="25951">MPASILVVEDERDLRSAICHALTREGFHPRTADTGAQGLLLARSEPMPDLVLLDLNLPDMSGIAVCQALRADPVTRALPVVMVSARADEIDRVLGFEVGADDYVTKPLSLRELVLRIRAVLRRRIQPVSASERVTCGRVRVDAGAQRAWLDDRELTLTALELRLLILLVTRHGRVHTREALLAEVWGLSPNVTTRTVDTHVLRLRGKLGPAAGQLQTLRGVGYRFAEDIDGPADPE</sequence>
<dbReference type="PROSITE" id="PS51755">
    <property type="entry name" value="OMPR_PHOB"/>
    <property type="match status" value="1"/>
</dbReference>
<dbReference type="CDD" id="cd17574">
    <property type="entry name" value="REC_OmpR"/>
    <property type="match status" value="1"/>
</dbReference>
<dbReference type="Gene3D" id="3.40.50.2300">
    <property type="match status" value="1"/>
</dbReference>
<evidence type="ECO:0000313" key="10">
    <source>
        <dbReference type="EMBL" id="SFF09035.1"/>
    </source>
</evidence>
<dbReference type="PANTHER" id="PTHR48111:SF21">
    <property type="entry name" value="DNA-BINDING DUAL MASTER TRANSCRIPTIONAL REGULATOR RPAA"/>
    <property type="match status" value="1"/>
</dbReference>
<evidence type="ECO:0000259" key="9">
    <source>
        <dbReference type="PROSITE" id="PS51755"/>
    </source>
</evidence>
<dbReference type="InterPro" id="IPR036388">
    <property type="entry name" value="WH-like_DNA-bd_sf"/>
</dbReference>
<feature type="DNA-binding region" description="OmpR/PhoB-type" evidence="7">
    <location>
        <begin position="131"/>
        <end position="227"/>
    </location>
</feature>
<keyword evidence="5" id="KW-0804">Transcription</keyword>
<evidence type="ECO:0000256" key="6">
    <source>
        <dbReference type="PROSITE-ProRule" id="PRU00169"/>
    </source>
</evidence>
<evidence type="ECO:0000256" key="7">
    <source>
        <dbReference type="PROSITE-ProRule" id="PRU01091"/>
    </source>
</evidence>
<evidence type="ECO:0000256" key="5">
    <source>
        <dbReference type="ARBA" id="ARBA00023163"/>
    </source>
</evidence>
<organism evidence="10 11">
    <name type="scientific">Nannocystis exedens</name>
    <dbReference type="NCBI Taxonomy" id="54"/>
    <lineage>
        <taxon>Bacteria</taxon>
        <taxon>Pseudomonadati</taxon>
        <taxon>Myxococcota</taxon>
        <taxon>Polyangia</taxon>
        <taxon>Nannocystales</taxon>
        <taxon>Nannocystaceae</taxon>
        <taxon>Nannocystis</taxon>
    </lineage>
</organism>